<dbReference type="Pfam" id="PF09660">
    <property type="entry name" value="DUF2397"/>
    <property type="match status" value="1"/>
</dbReference>
<accession>A0A8E2X0W4</accession>
<accession>W7IVR8</accession>
<dbReference type="AlphaFoldDB" id="W7IVR8"/>
<dbReference type="EMBL" id="AYXG01000004">
    <property type="protein sequence ID" value="EWC64453.1"/>
    <property type="molecule type" value="Genomic_DNA"/>
</dbReference>
<proteinExistence type="predicted"/>
<dbReference type="Proteomes" id="UP000019277">
    <property type="component" value="Unassembled WGS sequence"/>
</dbReference>
<evidence type="ECO:0000256" key="1">
    <source>
        <dbReference type="SAM" id="MobiDB-lite"/>
    </source>
</evidence>
<comment type="caution">
    <text evidence="2">The sequence shown here is derived from an EMBL/GenBank/DDBJ whole genome shotgun (WGS) entry which is preliminary data.</text>
</comment>
<name>W7IVR8_9PSEU</name>
<dbReference type="PATRIC" id="fig|909613.9.peg.62"/>
<reference evidence="2 3" key="1">
    <citation type="journal article" date="2014" name="Genome Announc.">
        <title>Draft Genome Sequence of the Antitrypanosomally Active Sponge-Associated Bacterium Actinokineospora sp. Strain EG49.</title>
        <authorList>
            <person name="Harjes J."/>
            <person name="Ryu T."/>
            <person name="Abdelmohsen U.R."/>
            <person name="Moitinho-Silva L."/>
            <person name="Horn H."/>
            <person name="Ravasi T."/>
            <person name="Hentschel U."/>
        </authorList>
    </citation>
    <scope>NUCLEOTIDE SEQUENCE [LARGE SCALE GENOMIC DNA]</scope>
    <source>
        <strain evidence="2 3">EG49</strain>
    </source>
</reference>
<organism evidence="2 3">
    <name type="scientific">Actinokineospora spheciospongiae</name>
    <dbReference type="NCBI Taxonomy" id="909613"/>
    <lineage>
        <taxon>Bacteria</taxon>
        <taxon>Bacillati</taxon>
        <taxon>Actinomycetota</taxon>
        <taxon>Actinomycetes</taxon>
        <taxon>Pseudonocardiales</taxon>
        <taxon>Pseudonocardiaceae</taxon>
        <taxon>Actinokineospora</taxon>
    </lineage>
</organism>
<keyword evidence="3" id="KW-1185">Reference proteome</keyword>
<dbReference type="RefSeq" id="WP_035277604.1">
    <property type="nucleotide sequence ID" value="NZ_AYXG01000004.1"/>
</dbReference>
<evidence type="ECO:0008006" key="4">
    <source>
        <dbReference type="Google" id="ProtNLM"/>
    </source>
</evidence>
<sequence>MSSTPEQPRSWWRGVVASDWTVFSLPEDIVRDRYSALLAALEELSTRGPRSTVAEIVDRLRAVGFHDPLTDADLRALLDQLATWGFAEPFRDFAAPVRNYRGVVARQEAWALTRRGRAVVSAVRTAVASADRALQLPSKLLDSVEQTVRTLLAHADDKEAHGLLGADLGNVGTRIAELQRVTADFYDALGRLVQSDVTRDEVFGSNRDRVVEALRQFAREYDRGLVRVCAALDALRRVGHQHVVQCAVEHAGLLDSSAQQQWVTEQVSLLSALEAWFTPEGSIPALVESAHGAVNTLLNAIDRRYNARLRGADLSVDFRLLAHSLHRQADDEQARRVYAAAFGDWPAWHVLAGPAREDVDHSSTAAAGTTPFVVELTLREHERHGPPSGRPRKVADASTERSRALAEAREQAQRRGRRAAALLTPGEVGLEHFTDLDADSAAVLFDAIQSALDAVDPATGVGQVDADEAGVLVAVRVPVGAERSLVRLAEGDLDAPRLRVTVTAAESALPDPDTIGTGSKASRSVA</sequence>
<feature type="region of interest" description="Disordered" evidence="1">
    <location>
        <begin position="507"/>
        <end position="526"/>
    </location>
</feature>
<feature type="region of interest" description="Disordered" evidence="1">
    <location>
        <begin position="380"/>
        <end position="411"/>
    </location>
</feature>
<dbReference type="STRING" id="909613.UO65_0060"/>
<dbReference type="eggNOG" id="ENOG502Z7IU">
    <property type="taxonomic scope" value="Bacteria"/>
</dbReference>
<protein>
    <recommendedName>
        <fullName evidence="4">TIGR02677 family protein</fullName>
    </recommendedName>
</protein>
<dbReference type="InterPro" id="IPR013493">
    <property type="entry name" value="CHP02677"/>
</dbReference>
<feature type="compositionally biased region" description="Basic and acidic residues" evidence="1">
    <location>
        <begin position="393"/>
        <end position="411"/>
    </location>
</feature>
<gene>
    <name evidence="2" type="ORF">UO65_0060</name>
</gene>
<dbReference type="OrthoDB" id="3456047at2"/>
<feature type="compositionally biased region" description="Polar residues" evidence="1">
    <location>
        <begin position="516"/>
        <end position="526"/>
    </location>
</feature>
<evidence type="ECO:0000313" key="3">
    <source>
        <dbReference type="Proteomes" id="UP000019277"/>
    </source>
</evidence>
<evidence type="ECO:0000313" key="2">
    <source>
        <dbReference type="EMBL" id="EWC64453.1"/>
    </source>
</evidence>